<dbReference type="PANTHER" id="PTHR22916:SF3">
    <property type="entry name" value="UDP-GLCNAC:BETAGAL BETA-1,3-N-ACETYLGLUCOSAMINYLTRANSFERASE-LIKE PROTEIN 1"/>
    <property type="match status" value="1"/>
</dbReference>
<gene>
    <name evidence="2" type="ORF">JWG45_08930</name>
</gene>
<evidence type="ECO:0000259" key="1">
    <source>
        <dbReference type="Pfam" id="PF00535"/>
    </source>
</evidence>
<proteinExistence type="predicted"/>
<evidence type="ECO:0000313" key="3">
    <source>
        <dbReference type="Proteomes" id="UP000724686"/>
    </source>
</evidence>
<dbReference type="InterPro" id="IPR001173">
    <property type="entry name" value="Glyco_trans_2-like"/>
</dbReference>
<dbReference type="EMBL" id="JAFFPU010000033">
    <property type="protein sequence ID" value="MBM9577274.1"/>
    <property type="molecule type" value="Genomic_DNA"/>
</dbReference>
<sequence>MFRLPNFKNKNKSHLFGDDLIREYKSTLQKGYGELSKIEIFFQKLRYLSRQYQYFFFRYSTKDVGSDSFLYRPLISILVPVYNTRIEHLNAMVCSVESQTYKNWELILLDDASPDERPGLYLKDKAEKNSKVRYYRSEKNGGISVATRKALEYASGEYVAFLDHDDRLSQEALSVVVESLQDEKKRPEFLYSDEIFQSKTPGVFSVSAKPAFSPEKLISHNYICHFVVVSRILIEKMGGIREGYDGSQDHEFALRASRSTDRIQRLPYFLYIWRLHGESFSRKKAEVCERSSQKAILEHYGKRNEIVEKIVPGYYPFTYHTIRKLKKVPSVTIYVLGSNLGLDSLYTKILYLIETTSNVRMHFVFGLAGKDSDIVSTWKLPKDVTLHCEKTSYEILNSKEINRIVADTKTEFIFFWNPILIPQGENWLYELLQHAESGGVGAVSPVVVDSKKELLYSSLIFGKNGFIGITGNRLSPNQARIWSGEWIEKNVSALSKNLLLISRKNWDLVQGLDESFQNYYWDVDLSIRLREEGLRLVSNPFSEFLNESSWDCFLEFNPNSSVAKNDRKNLWKKWGSILEEDDFYSPHLDQVGGDRLPKGICHDFSKWLWRRRWFF</sequence>
<dbReference type="PANTHER" id="PTHR22916">
    <property type="entry name" value="GLYCOSYLTRANSFERASE"/>
    <property type="match status" value="1"/>
</dbReference>
<dbReference type="Proteomes" id="UP000724686">
    <property type="component" value="Unassembled WGS sequence"/>
</dbReference>
<evidence type="ECO:0000313" key="2">
    <source>
        <dbReference type="EMBL" id="MBM9577274.1"/>
    </source>
</evidence>
<dbReference type="InterPro" id="IPR029044">
    <property type="entry name" value="Nucleotide-diphossugar_trans"/>
</dbReference>
<keyword evidence="3" id="KW-1185">Reference proteome</keyword>
<name>A0ABS2UA74_9LEPT</name>
<dbReference type="CDD" id="cd04184">
    <property type="entry name" value="GT2_RfbC_Mx_like"/>
    <property type="match status" value="1"/>
</dbReference>
<protein>
    <submittedName>
        <fullName evidence="2">Glycosyltransferase</fullName>
    </submittedName>
</protein>
<accession>A0ABS2UA74</accession>
<dbReference type="Gene3D" id="3.90.550.10">
    <property type="entry name" value="Spore Coat Polysaccharide Biosynthesis Protein SpsA, Chain A"/>
    <property type="match status" value="2"/>
</dbReference>
<dbReference type="Pfam" id="PF00535">
    <property type="entry name" value="Glycos_transf_2"/>
    <property type="match status" value="1"/>
</dbReference>
<comment type="caution">
    <text evidence="2">The sequence shown here is derived from an EMBL/GenBank/DDBJ whole genome shotgun (WGS) entry which is preliminary data.</text>
</comment>
<dbReference type="RefSeq" id="WP_205279412.1">
    <property type="nucleotide sequence ID" value="NZ_JAFFPU010000033.1"/>
</dbReference>
<feature type="domain" description="Glycosyltransferase 2-like" evidence="1">
    <location>
        <begin position="76"/>
        <end position="184"/>
    </location>
</feature>
<dbReference type="SUPFAM" id="SSF53448">
    <property type="entry name" value="Nucleotide-diphospho-sugar transferases"/>
    <property type="match status" value="2"/>
</dbReference>
<organism evidence="2 3">
    <name type="scientific">Leptospira ainlahdjerensis</name>
    <dbReference type="NCBI Taxonomy" id="2810033"/>
    <lineage>
        <taxon>Bacteria</taxon>
        <taxon>Pseudomonadati</taxon>
        <taxon>Spirochaetota</taxon>
        <taxon>Spirochaetia</taxon>
        <taxon>Leptospirales</taxon>
        <taxon>Leptospiraceae</taxon>
        <taxon>Leptospira</taxon>
    </lineage>
</organism>
<reference evidence="2 3" key="1">
    <citation type="submission" date="2021-02" db="EMBL/GenBank/DDBJ databases">
        <title>Leptospira ainlahdjerensis sp. nov., Leptospira ainazelensis sp. nov., Leptospira abararensis sp. nov. and Leptospira chreensis sp. nov., four new species isolated from water sources in Algeria.</title>
        <authorList>
            <person name="Amara Korba A."/>
            <person name="Kainiu M."/>
            <person name="Vincent A.T."/>
            <person name="Mariet J.-F."/>
            <person name="Veyrier F.J."/>
            <person name="Goarant C."/>
            <person name="Picardeau M."/>
        </authorList>
    </citation>
    <scope>NUCLEOTIDE SEQUENCE [LARGE SCALE GENOMIC DNA]</scope>
    <source>
        <strain evidence="2 3">201903070</strain>
    </source>
</reference>